<dbReference type="EMBL" id="JPIN01000002">
    <property type="protein sequence ID" value="KFZ29357.1"/>
    <property type="molecule type" value="Genomic_DNA"/>
</dbReference>
<reference evidence="1 2" key="1">
    <citation type="submission" date="2014-06" db="EMBL/GenBank/DDBJ databases">
        <title>Draft genome sequence of Idiomarina sp. MCCC 1A10513.</title>
        <authorList>
            <person name="Du J."/>
            <person name="Lai Q."/>
            <person name="Shao Z."/>
        </authorList>
    </citation>
    <scope>NUCLEOTIDE SEQUENCE [LARGE SCALE GENOMIC DNA]</scope>
    <source>
        <strain evidence="1 2">MCCC 1A10513</strain>
    </source>
</reference>
<keyword evidence="2" id="KW-1185">Reference proteome</keyword>
<dbReference type="AlphaFoldDB" id="A0A094IQH1"/>
<protein>
    <recommendedName>
        <fullName evidence="3">Nucleotidyl transferase AbiEii/AbiGii toxin family protein</fullName>
    </recommendedName>
</protein>
<dbReference type="InterPro" id="IPR014942">
    <property type="entry name" value="AbiEii"/>
</dbReference>
<dbReference type="RefSeq" id="WP_051986533.1">
    <property type="nucleotide sequence ID" value="NZ_JPIN01000002.1"/>
</dbReference>
<dbReference type="Pfam" id="PF08843">
    <property type="entry name" value="AbiEii"/>
    <property type="match status" value="1"/>
</dbReference>
<gene>
    <name evidence="1" type="ORF">IDAT_03065</name>
</gene>
<dbReference type="Proteomes" id="UP000053718">
    <property type="component" value="Unassembled WGS sequence"/>
</dbReference>
<sequence length="116" mass="12862">MLNHYLQQIVAANPDLAAITPVIEKEILHHDIMAVLVQQGVMSALTFIGGTALRMCYNSSRLSEDLDFNGGHNFKVAMKLVTIFIKKCVGSFLQQFKRGLWITPTTGTTSKPKLID</sequence>
<organism evidence="1 2">
    <name type="scientific">Pseudidiomarina atlantica</name>
    <dbReference type="NCBI Taxonomy" id="1517416"/>
    <lineage>
        <taxon>Bacteria</taxon>
        <taxon>Pseudomonadati</taxon>
        <taxon>Pseudomonadota</taxon>
        <taxon>Gammaproteobacteria</taxon>
        <taxon>Alteromonadales</taxon>
        <taxon>Idiomarinaceae</taxon>
        <taxon>Pseudidiomarina</taxon>
    </lineage>
</organism>
<comment type="caution">
    <text evidence="1">The sequence shown here is derived from an EMBL/GenBank/DDBJ whole genome shotgun (WGS) entry which is preliminary data.</text>
</comment>
<name>A0A094IQH1_9GAMM</name>
<dbReference type="Gene3D" id="3.10.450.620">
    <property type="entry name" value="JHP933, nucleotidyltransferase-like core domain"/>
    <property type="match status" value="1"/>
</dbReference>
<evidence type="ECO:0008006" key="3">
    <source>
        <dbReference type="Google" id="ProtNLM"/>
    </source>
</evidence>
<dbReference type="eggNOG" id="COG2253">
    <property type="taxonomic scope" value="Bacteria"/>
</dbReference>
<accession>A0A094IQH1</accession>
<dbReference type="STRING" id="1517416.IDAT_03065"/>
<evidence type="ECO:0000313" key="1">
    <source>
        <dbReference type="EMBL" id="KFZ29357.1"/>
    </source>
</evidence>
<evidence type="ECO:0000313" key="2">
    <source>
        <dbReference type="Proteomes" id="UP000053718"/>
    </source>
</evidence>
<proteinExistence type="predicted"/>